<dbReference type="EMBL" id="GEBQ01026189">
    <property type="protein sequence ID" value="JAT13788.1"/>
    <property type="molecule type" value="Transcribed_RNA"/>
</dbReference>
<dbReference type="Pfam" id="PF00583">
    <property type="entry name" value="Acetyltransf_1"/>
    <property type="match status" value="1"/>
</dbReference>
<reference evidence="2" key="1">
    <citation type="submission" date="2015-11" db="EMBL/GenBank/DDBJ databases">
        <title>De novo transcriptome assembly of four potential Pierce s Disease insect vectors from Arizona vineyards.</title>
        <authorList>
            <person name="Tassone E.E."/>
        </authorList>
    </citation>
    <scope>NUCLEOTIDE SEQUENCE</scope>
</reference>
<dbReference type="InterPro" id="IPR016181">
    <property type="entry name" value="Acyl_CoA_acyltransferase"/>
</dbReference>
<dbReference type="AlphaFoldDB" id="A0A1B6KQS5"/>
<dbReference type="Gene3D" id="3.40.630.30">
    <property type="match status" value="1"/>
</dbReference>
<feature type="domain" description="N-acetyltransferase" evidence="1">
    <location>
        <begin position="102"/>
        <end position="155"/>
    </location>
</feature>
<dbReference type="CDD" id="cd04301">
    <property type="entry name" value="NAT_SF"/>
    <property type="match status" value="1"/>
</dbReference>
<sequence length="203" mass="23364">MDITVVQVTSEEEKMKVEDFIHEHFLPDMPLVEAFGVGNCPPPRPSAPRTGAKDFYVKAMDSQGRTVGVAINRVDPHPDTESDTPPKVKKLIEFMEFAEEEAQLSKLPEGTIELRILSVSKEWRQRGVARKMAEESMRLAKAAGFEAMRVCCTSEYTARLVRRMGWREHYRLAYKDYPKLSGRDVHLIPTPEHEYLYYYVVQL</sequence>
<evidence type="ECO:0000259" key="1">
    <source>
        <dbReference type="Pfam" id="PF00583"/>
    </source>
</evidence>
<protein>
    <recommendedName>
        <fullName evidence="1">N-acetyltransferase domain-containing protein</fullName>
    </recommendedName>
</protein>
<dbReference type="InterPro" id="IPR000182">
    <property type="entry name" value="GNAT_dom"/>
</dbReference>
<proteinExistence type="predicted"/>
<dbReference type="GO" id="GO:0016747">
    <property type="term" value="F:acyltransferase activity, transferring groups other than amino-acyl groups"/>
    <property type="evidence" value="ECO:0007669"/>
    <property type="project" value="InterPro"/>
</dbReference>
<evidence type="ECO:0000313" key="2">
    <source>
        <dbReference type="EMBL" id="JAT13788.1"/>
    </source>
</evidence>
<organism evidence="2">
    <name type="scientific">Graphocephala atropunctata</name>
    <dbReference type="NCBI Taxonomy" id="36148"/>
    <lineage>
        <taxon>Eukaryota</taxon>
        <taxon>Metazoa</taxon>
        <taxon>Ecdysozoa</taxon>
        <taxon>Arthropoda</taxon>
        <taxon>Hexapoda</taxon>
        <taxon>Insecta</taxon>
        <taxon>Pterygota</taxon>
        <taxon>Neoptera</taxon>
        <taxon>Paraneoptera</taxon>
        <taxon>Hemiptera</taxon>
        <taxon>Auchenorrhyncha</taxon>
        <taxon>Membracoidea</taxon>
        <taxon>Cicadellidae</taxon>
        <taxon>Cicadellinae</taxon>
        <taxon>Cicadellini</taxon>
        <taxon>Graphocephala</taxon>
    </lineage>
</organism>
<accession>A0A1B6KQS5</accession>
<name>A0A1B6KQS5_9HEMI</name>
<gene>
    <name evidence="2" type="ORF">g.39116</name>
</gene>
<dbReference type="SUPFAM" id="SSF55729">
    <property type="entry name" value="Acyl-CoA N-acyltransferases (Nat)"/>
    <property type="match status" value="1"/>
</dbReference>